<comment type="caution">
    <text evidence="1">The sequence shown here is derived from an EMBL/GenBank/DDBJ whole genome shotgun (WGS) entry which is preliminary data.</text>
</comment>
<proteinExistence type="predicted"/>
<evidence type="ECO:0008006" key="3">
    <source>
        <dbReference type="Google" id="ProtNLM"/>
    </source>
</evidence>
<dbReference type="Proteomes" id="UP001595789">
    <property type="component" value="Unassembled WGS sequence"/>
</dbReference>
<name>A0ABV8P780_9SPHI</name>
<dbReference type="EMBL" id="JBHSBW010000001">
    <property type="protein sequence ID" value="MFC4209566.1"/>
    <property type="molecule type" value="Genomic_DNA"/>
</dbReference>
<keyword evidence="2" id="KW-1185">Reference proteome</keyword>
<sequence length="382" mass="43820">MKITPFNDSIIFVVLLAAVLLGCVNVEKQPIIGKPKILSINDINKRPPLSLSRLAYDLRYLFLNEEFGKNLVIDQVVSANDILYLLDKSKKKLFLTNLTGRKISELTGVTCFDVTNDKLYTYNSANGMMIVSNVFGQLKGHYRLGFRGVDFMSLNDSTFVFYTGGIITADKESNRYELAFVSKNGELKEFALPISEVKQGINYAPIRRFTRDNGLFFISGLGTTSYQISEQYLKPLLKFDFEESMLTDSIFETFKELESYSFFPYVLNLTNKLNTDKHKFFNFTLRGVEGYIFVSKKDSKPIMINLKSSADRTSDFNDLIPEAYNNSLFVSIVDKRRFQKNYELFLKMSSGSRQSSRLQNVNYQNVLRNNNPIILLYKLRGI</sequence>
<reference evidence="2" key="1">
    <citation type="journal article" date="2019" name="Int. J. Syst. Evol. Microbiol.">
        <title>The Global Catalogue of Microorganisms (GCM) 10K type strain sequencing project: providing services to taxonomists for standard genome sequencing and annotation.</title>
        <authorList>
            <consortium name="The Broad Institute Genomics Platform"/>
            <consortium name="The Broad Institute Genome Sequencing Center for Infectious Disease"/>
            <person name="Wu L."/>
            <person name="Ma J."/>
        </authorList>
    </citation>
    <scope>NUCLEOTIDE SEQUENCE [LARGE SCALE GENOMIC DNA]</scope>
    <source>
        <strain evidence="2">CCM 8691</strain>
    </source>
</reference>
<evidence type="ECO:0000313" key="1">
    <source>
        <dbReference type="EMBL" id="MFC4209566.1"/>
    </source>
</evidence>
<gene>
    <name evidence="1" type="ORF">ACFOWA_00145</name>
</gene>
<dbReference type="RefSeq" id="WP_378980635.1">
    <property type="nucleotide sequence ID" value="NZ_JBHSBW010000001.1"/>
</dbReference>
<dbReference type="PROSITE" id="PS51257">
    <property type="entry name" value="PROKAR_LIPOPROTEIN"/>
    <property type="match status" value="1"/>
</dbReference>
<organism evidence="1 2">
    <name type="scientific">Pedobacter lithocola</name>
    <dbReference type="NCBI Taxonomy" id="1908239"/>
    <lineage>
        <taxon>Bacteria</taxon>
        <taxon>Pseudomonadati</taxon>
        <taxon>Bacteroidota</taxon>
        <taxon>Sphingobacteriia</taxon>
        <taxon>Sphingobacteriales</taxon>
        <taxon>Sphingobacteriaceae</taxon>
        <taxon>Pedobacter</taxon>
    </lineage>
</organism>
<protein>
    <recommendedName>
        <fullName evidence="3">6-bladed beta-propeller protein</fullName>
    </recommendedName>
</protein>
<accession>A0ABV8P780</accession>
<evidence type="ECO:0000313" key="2">
    <source>
        <dbReference type="Proteomes" id="UP001595789"/>
    </source>
</evidence>